<dbReference type="AlphaFoldDB" id="A0A8H3DS60"/>
<dbReference type="OrthoDB" id="3255261at2759"/>
<gene>
    <name evidence="1" type="ORF">RDB_LOCUS170125</name>
</gene>
<organism evidence="1 2">
    <name type="scientific">Rhizoctonia solani</name>
    <dbReference type="NCBI Taxonomy" id="456999"/>
    <lineage>
        <taxon>Eukaryota</taxon>
        <taxon>Fungi</taxon>
        <taxon>Dikarya</taxon>
        <taxon>Basidiomycota</taxon>
        <taxon>Agaricomycotina</taxon>
        <taxon>Agaricomycetes</taxon>
        <taxon>Cantharellales</taxon>
        <taxon>Ceratobasidiaceae</taxon>
        <taxon>Rhizoctonia</taxon>
    </lineage>
</organism>
<dbReference type="EMBL" id="CAJMWV010009317">
    <property type="protein sequence ID" value="CAE6538700.1"/>
    <property type="molecule type" value="Genomic_DNA"/>
</dbReference>
<accession>A0A8H3DS60</accession>
<protein>
    <submittedName>
        <fullName evidence="1">Uncharacterized protein</fullName>
    </submittedName>
</protein>
<evidence type="ECO:0000313" key="2">
    <source>
        <dbReference type="Proteomes" id="UP000663831"/>
    </source>
</evidence>
<evidence type="ECO:0000313" key="1">
    <source>
        <dbReference type="EMBL" id="CAE6538700.1"/>
    </source>
</evidence>
<proteinExistence type="predicted"/>
<comment type="caution">
    <text evidence="1">The sequence shown here is derived from an EMBL/GenBank/DDBJ whole genome shotgun (WGS) entry which is preliminary data.</text>
</comment>
<dbReference type="Proteomes" id="UP000663831">
    <property type="component" value="Unassembled WGS sequence"/>
</dbReference>
<sequence length="910" mass="101634">MSWLLSASSFNPSLAWVMNNGGKGFIIVKFPFTLDSGWYHEQDCTRFRSFQHRKERKGLKHEFIALNLIDGSVCRIERMGDPNARLNALDPLGSVAHDIAQCFRPEDLDQAHLDSSELITEVKLPCEFDLLDVLKICRAIHDGEKTSKYTLQVYNCYFFSLAIQACLTRLVAGWEDEQPLRLWLSQVENAVEALTNIDQASMSPSSPFDHQKLFKLCFLLASHHEYNEESLLYELRSRLQSRITTSPKDIQRDLTYRLNDVLWHSAVHSTLSEFIDEEVTDTILDELQERVSEATLGYSRTGNDPLGELKAQSLSIVTELVVLAAGTRREAASASFSTAPNKCLKQKLVNQLSTSSSSSPLLTELRSNAPANIGIDPAMTTNVQDPIDRSRYQIRWITDYALYLGRMILLIQHAILSLWGITVFSPYANPIPCVFIDQQLDYELKRLEKLGAIAQEDLEHFTQEARALTGDITAVWNQRPWEIVCYLIKQHVSANMSQGFSLEIPELGLQVYSEGKQRSETISGFQDHILDRIKVHAKVVERFGLGSAASIQIELEDTLSFVWETIREDSSIGSIQKIEQTQETSIINENPMESQDNSNPSISGIQKVEQAQETSITNETLTKSHDNSTPNIIGIQKVAQDTSIANEPLIESYDNSYSRPPISSTPISSGRGRYASKKYVDLIFKASGKYGNWDPPRTVEVGDWGKLDTETGHFVKEGNIFRDPECSALLSDAPDAPLIRKGSTEDVLRITSGAQMELKNDSFTEVGGMGELGVRVSSTWEFTPRNRAAVLTATDAYSNYLEVGVAFPRLRKVRKLEGKAIVTEALHCPAYALLLTEKGKGGKASLTLHTGLSNIPASAGVGAKGGWNYTTETGVWRTAYGYRATLDGEDAVYTPLYGLEKVPRWRVGYR</sequence>
<reference evidence="1" key="1">
    <citation type="submission" date="2021-01" db="EMBL/GenBank/DDBJ databases">
        <authorList>
            <person name="Kaushik A."/>
        </authorList>
    </citation>
    <scope>NUCLEOTIDE SEQUENCE</scope>
    <source>
        <strain evidence="1">AG3-1AP</strain>
    </source>
</reference>
<name>A0A8H3DS60_9AGAM</name>